<keyword evidence="3 6" id="KW-0812">Transmembrane</keyword>
<dbReference type="InterPro" id="IPR003838">
    <property type="entry name" value="ABC3_permease_C"/>
</dbReference>
<feature type="transmembrane region" description="Helical" evidence="6">
    <location>
        <begin position="676"/>
        <end position="701"/>
    </location>
</feature>
<organism evidence="8 9">
    <name type="scientific">Breznakia pachnodae</name>
    <dbReference type="NCBI Taxonomy" id="265178"/>
    <lineage>
        <taxon>Bacteria</taxon>
        <taxon>Bacillati</taxon>
        <taxon>Bacillota</taxon>
        <taxon>Erysipelotrichia</taxon>
        <taxon>Erysipelotrichales</taxon>
        <taxon>Erysipelotrichaceae</taxon>
        <taxon>Breznakia</taxon>
    </lineage>
</organism>
<dbReference type="Pfam" id="PF02687">
    <property type="entry name" value="FtsX"/>
    <property type="match status" value="2"/>
</dbReference>
<evidence type="ECO:0000313" key="8">
    <source>
        <dbReference type="EMBL" id="MDQ0360125.1"/>
    </source>
</evidence>
<dbReference type="Proteomes" id="UP001230220">
    <property type="component" value="Unassembled WGS sequence"/>
</dbReference>
<keyword evidence="2" id="KW-1003">Cell membrane</keyword>
<feature type="transmembrane region" description="Helical" evidence="6">
    <location>
        <begin position="298"/>
        <end position="324"/>
    </location>
</feature>
<evidence type="ECO:0000256" key="5">
    <source>
        <dbReference type="ARBA" id="ARBA00023136"/>
    </source>
</evidence>
<proteinExistence type="predicted"/>
<keyword evidence="5 6" id="KW-0472">Membrane</keyword>
<evidence type="ECO:0000259" key="7">
    <source>
        <dbReference type="Pfam" id="PF02687"/>
    </source>
</evidence>
<feature type="domain" description="ABC3 transporter permease C-terminal" evidence="7">
    <location>
        <begin position="633"/>
        <end position="749"/>
    </location>
</feature>
<feature type="transmembrane region" description="Helical" evidence="6">
    <location>
        <begin position="344"/>
        <end position="368"/>
    </location>
</feature>
<evidence type="ECO:0000256" key="3">
    <source>
        <dbReference type="ARBA" id="ARBA00022692"/>
    </source>
</evidence>
<sequence>MLRKKMFRDIFKHKIQFLSIFLMVFLGSFVYAGVSAEYIGMETIAENFYDDTNAANIWVYGSNFNEDNLEEIENLDSVTGIEKRLELSATMTMEGNPSLKLNAIDDHKISQAYVMEGDTFDKDNEGIYLSELFADAHDIKVGDTIEFEVMGMKLDYKVSALITAPDYVYYIKEGDLVPNHNNYGYAYISKSNLPEEVQSYYSELLITTDTDNYKDAVNEIEDVVNGEASAIVTRDEHSSYNTLASEVAQHEAMGSIFPIAFLLIAVLSVLTTMIRLISSQRPIISTLKALGFKKRKILFHYLSYGFVISLAGAVLGVIVGPLTLSYLFYPSMSSSFALPSWSPILSWSFLGLPMLLVLVCTFITYLVCRSYVKESPAQGMRLQATKKMKKSIVERIWFWKHLGFSNQWNLRDIFRNKARSAMAIVGIAGCTGLLVCAFGILDSMNNFMDWQFRDLSHYKTQLKFDETVTGEQMMHLDNSLDGEFIMEQAIEIKADDQRRTGSVSVYEDDYGLTSVLDSSKEVIELQDGDISISKKMASLLGVEEGDKISWRIYGGEEWIRSEITYINYAPTSQGISMTQTTLEQNDYTFYPSIFVTNDKVDDSYEGVSSIWSQNQLETEMDERLEMMNLLVYILALAAVLMALIVLYCLGIISFMEKYRDFATLKVLGFKTKKIRWLLIQQNLYLAIVGIPFGFLFGAFLIKVIMADMGDAIDILMYISPQTWILCGAMTFVITMVISIMFSRRAKKIDMVAALKANE</sequence>
<keyword evidence="9" id="KW-1185">Reference proteome</keyword>
<evidence type="ECO:0000313" key="9">
    <source>
        <dbReference type="Proteomes" id="UP001230220"/>
    </source>
</evidence>
<evidence type="ECO:0000256" key="2">
    <source>
        <dbReference type="ARBA" id="ARBA00022475"/>
    </source>
</evidence>
<comment type="subcellular location">
    <subcellularLocation>
        <location evidence="1">Cell membrane</location>
        <topology evidence="1">Multi-pass membrane protein</topology>
    </subcellularLocation>
</comment>
<evidence type="ECO:0000256" key="4">
    <source>
        <dbReference type="ARBA" id="ARBA00022989"/>
    </source>
</evidence>
<name>A0ABU0E0N8_9FIRM</name>
<protein>
    <submittedName>
        <fullName evidence="8">ABC transport system permease protein</fullName>
    </submittedName>
</protein>
<dbReference type="PANTHER" id="PTHR30287:SF1">
    <property type="entry name" value="INNER MEMBRANE PROTEIN"/>
    <property type="match status" value="1"/>
</dbReference>
<feature type="transmembrane region" description="Helical" evidence="6">
    <location>
        <begin position="721"/>
        <end position="741"/>
    </location>
</feature>
<evidence type="ECO:0000256" key="1">
    <source>
        <dbReference type="ARBA" id="ARBA00004651"/>
    </source>
</evidence>
<comment type="caution">
    <text evidence="8">The sequence shown here is derived from an EMBL/GenBank/DDBJ whole genome shotgun (WGS) entry which is preliminary data.</text>
</comment>
<evidence type="ECO:0000256" key="6">
    <source>
        <dbReference type="SAM" id="Phobius"/>
    </source>
</evidence>
<feature type="transmembrane region" description="Helical" evidence="6">
    <location>
        <begin position="629"/>
        <end position="655"/>
    </location>
</feature>
<dbReference type="PANTHER" id="PTHR30287">
    <property type="entry name" value="MEMBRANE COMPONENT OF PREDICTED ABC SUPERFAMILY METABOLITE UPTAKE TRANSPORTER"/>
    <property type="match status" value="1"/>
</dbReference>
<feature type="transmembrane region" description="Helical" evidence="6">
    <location>
        <begin position="421"/>
        <end position="441"/>
    </location>
</feature>
<dbReference type="RefSeq" id="WP_307405784.1">
    <property type="nucleotide sequence ID" value="NZ_JAUSUR010000001.1"/>
</dbReference>
<keyword evidence="4 6" id="KW-1133">Transmembrane helix</keyword>
<feature type="transmembrane region" description="Helical" evidence="6">
    <location>
        <begin position="256"/>
        <end position="277"/>
    </location>
</feature>
<dbReference type="EMBL" id="JAUSUR010000001">
    <property type="protein sequence ID" value="MDQ0360125.1"/>
    <property type="molecule type" value="Genomic_DNA"/>
</dbReference>
<gene>
    <name evidence="8" type="ORF">J2S15_000856</name>
</gene>
<feature type="domain" description="ABC3 transporter permease C-terminal" evidence="7">
    <location>
        <begin position="256"/>
        <end position="375"/>
    </location>
</feature>
<dbReference type="InterPro" id="IPR038766">
    <property type="entry name" value="Membrane_comp_ABC_pdt"/>
</dbReference>
<accession>A0ABU0E0N8</accession>
<reference evidence="8 9" key="1">
    <citation type="submission" date="2023-07" db="EMBL/GenBank/DDBJ databases">
        <title>Genomic Encyclopedia of Type Strains, Phase IV (KMG-IV): sequencing the most valuable type-strain genomes for metagenomic binning, comparative biology and taxonomic classification.</title>
        <authorList>
            <person name="Goeker M."/>
        </authorList>
    </citation>
    <scope>NUCLEOTIDE SEQUENCE [LARGE SCALE GENOMIC DNA]</scope>
    <source>
        <strain evidence="8 9">DSM 16784</strain>
    </source>
</reference>